<dbReference type="PROSITE" id="PS00411">
    <property type="entry name" value="KINESIN_MOTOR_1"/>
    <property type="match status" value="1"/>
</dbReference>
<protein>
    <submittedName>
        <fullName evidence="18">Kinesin family member 11</fullName>
    </submittedName>
</protein>
<keyword evidence="5" id="KW-0493">Microtubule</keyword>
<evidence type="ECO:0000256" key="7">
    <source>
        <dbReference type="ARBA" id="ARBA00022776"/>
    </source>
</evidence>
<keyword evidence="19" id="KW-1185">Reference proteome</keyword>
<evidence type="ECO:0000256" key="14">
    <source>
        <dbReference type="PROSITE-ProRule" id="PRU00283"/>
    </source>
</evidence>
<keyword evidence="7" id="KW-0498">Mitosis</keyword>
<evidence type="ECO:0000256" key="10">
    <source>
        <dbReference type="ARBA" id="ARBA00023175"/>
    </source>
</evidence>
<dbReference type="PRINTS" id="PR00380">
    <property type="entry name" value="KINESINHEAVY"/>
</dbReference>
<dbReference type="GO" id="GO:0005876">
    <property type="term" value="C:spindle microtubule"/>
    <property type="evidence" value="ECO:0007669"/>
    <property type="project" value="TreeGrafter"/>
</dbReference>
<evidence type="ECO:0000256" key="5">
    <source>
        <dbReference type="ARBA" id="ARBA00022701"/>
    </source>
</evidence>
<feature type="compositionally biased region" description="Low complexity" evidence="16">
    <location>
        <begin position="1072"/>
        <end position="1085"/>
    </location>
</feature>
<dbReference type="GO" id="GO:0008574">
    <property type="term" value="F:plus-end-directed microtubule motor activity"/>
    <property type="evidence" value="ECO:0007669"/>
    <property type="project" value="TreeGrafter"/>
</dbReference>
<evidence type="ECO:0000256" key="9">
    <source>
        <dbReference type="ARBA" id="ARBA00023054"/>
    </source>
</evidence>
<feature type="compositionally biased region" description="Polar residues" evidence="16">
    <location>
        <begin position="1086"/>
        <end position="1095"/>
    </location>
</feature>
<evidence type="ECO:0000256" key="15">
    <source>
        <dbReference type="SAM" id="Coils"/>
    </source>
</evidence>
<evidence type="ECO:0000259" key="17">
    <source>
        <dbReference type="PROSITE" id="PS50067"/>
    </source>
</evidence>
<dbReference type="FunFam" id="3.40.850.10:FF:000051">
    <property type="entry name" value="Kinesin-like protein bimC"/>
    <property type="match status" value="1"/>
</dbReference>
<dbReference type="Pfam" id="PF13931">
    <property type="entry name" value="Microtub_bind"/>
    <property type="match status" value="1"/>
</dbReference>
<keyword evidence="10 14" id="KW-0505">Motor protein</keyword>
<name>A0A9P3HKL8_9FUNG</name>
<evidence type="ECO:0000256" key="6">
    <source>
        <dbReference type="ARBA" id="ARBA00022741"/>
    </source>
</evidence>
<keyword evidence="11" id="KW-0206">Cytoskeleton</keyword>
<evidence type="ECO:0000256" key="3">
    <source>
        <dbReference type="ARBA" id="ARBA00022553"/>
    </source>
</evidence>
<dbReference type="GO" id="GO:0007018">
    <property type="term" value="P:microtubule-based movement"/>
    <property type="evidence" value="ECO:0007669"/>
    <property type="project" value="InterPro"/>
</dbReference>
<dbReference type="SUPFAM" id="SSF52540">
    <property type="entry name" value="P-loop containing nucleoside triphosphate hydrolases"/>
    <property type="match status" value="1"/>
</dbReference>
<keyword evidence="8 14" id="KW-0067">ATP-binding</keyword>
<dbReference type="GO" id="GO:0051301">
    <property type="term" value="P:cell division"/>
    <property type="evidence" value="ECO:0007669"/>
    <property type="project" value="UniProtKB-KW"/>
</dbReference>
<keyword evidence="2" id="KW-0963">Cytoplasm</keyword>
<comment type="similarity">
    <text evidence="13">Belongs to the TRAFAC class myosin-kinesin ATPase superfamily. Kinesin family. KIN-5/BimC subfamily.</text>
</comment>
<evidence type="ECO:0000256" key="2">
    <source>
        <dbReference type="ARBA" id="ARBA00022490"/>
    </source>
</evidence>
<feature type="compositionally biased region" description="Polar residues" evidence="16">
    <location>
        <begin position="1152"/>
        <end position="1167"/>
    </location>
</feature>
<proteinExistence type="inferred from homology"/>
<dbReference type="GO" id="GO:0008017">
    <property type="term" value="F:microtubule binding"/>
    <property type="evidence" value="ECO:0007669"/>
    <property type="project" value="InterPro"/>
</dbReference>
<dbReference type="GO" id="GO:0072686">
    <property type="term" value="C:mitotic spindle"/>
    <property type="evidence" value="ECO:0007669"/>
    <property type="project" value="TreeGrafter"/>
</dbReference>
<evidence type="ECO:0000256" key="11">
    <source>
        <dbReference type="ARBA" id="ARBA00023212"/>
    </source>
</evidence>
<reference evidence="18" key="1">
    <citation type="submission" date="2021-11" db="EMBL/GenBank/DDBJ databases">
        <authorList>
            <person name="Herlambang A."/>
            <person name="Guo Y."/>
            <person name="Takashima Y."/>
            <person name="Nishizawa T."/>
        </authorList>
    </citation>
    <scope>NUCLEOTIDE SEQUENCE</scope>
    <source>
        <strain evidence="18">E1425</strain>
    </source>
</reference>
<keyword evidence="9 15" id="KW-0175">Coiled coil</keyword>
<dbReference type="InterPro" id="IPR027417">
    <property type="entry name" value="P-loop_NTPase"/>
</dbReference>
<dbReference type="GO" id="GO:0005634">
    <property type="term" value="C:nucleus"/>
    <property type="evidence" value="ECO:0007669"/>
    <property type="project" value="TreeGrafter"/>
</dbReference>
<evidence type="ECO:0000313" key="18">
    <source>
        <dbReference type="EMBL" id="GJJ78123.1"/>
    </source>
</evidence>
<keyword evidence="6 14" id="KW-0547">Nucleotide-binding</keyword>
<evidence type="ECO:0000256" key="4">
    <source>
        <dbReference type="ARBA" id="ARBA00022618"/>
    </source>
</evidence>
<feature type="domain" description="Kinesin motor" evidence="17">
    <location>
        <begin position="91"/>
        <end position="424"/>
    </location>
</feature>
<dbReference type="Gene3D" id="3.40.850.10">
    <property type="entry name" value="Kinesin motor domain"/>
    <property type="match status" value="1"/>
</dbReference>
<reference evidence="18" key="2">
    <citation type="journal article" date="2022" name="Microbiol. Resour. Announc.">
        <title>Whole-Genome Sequence of Entomortierella parvispora E1425, a Mucoromycotan Fungus Associated with Burkholderiaceae-Related Endosymbiotic Bacteria.</title>
        <authorList>
            <person name="Herlambang A."/>
            <person name="Guo Y."/>
            <person name="Takashima Y."/>
            <person name="Narisawa K."/>
            <person name="Ohta H."/>
            <person name="Nishizawa T."/>
        </authorList>
    </citation>
    <scope>NUCLEOTIDE SEQUENCE</scope>
    <source>
        <strain evidence="18">E1425</strain>
    </source>
</reference>
<feature type="compositionally biased region" description="Polar residues" evidence="16">
    <location>
        <begin position="1266"/>
        <end position="1288"/>
    </location>
</feature>
<feature type="coiled-coil region" evidence="15">
    <location>
        <begin position="484"/>
        <end position="553"/>
    </location>
</feature>
<feature type="binding site" evidence="14">
    <location>
        <begin position="175"/>
        <end position="182"/>
    </location>
    <ligand>
        <name>ATP</name>
        <dbReference type="ChEBI" id="CHEBI:30616"/>
    </ligand>
</feature>
<dbReference type="InterPro" id="IPR025901">
    <property type="entry name" value="Kinesin-assoc_MT-bd_dom"/>
</dbReference>
<dbReference type="PROSITE" id="PS50067">
    <property type="entry name" value="KINESIN_MOTOR_2"/>
    <property type="match status" value="1"/>
</dbReference>
<dbReference type="OrthoDB" id="3176171at2759"/>
<evidence type="ECO:0000256" key="8">
    <source>
        <dbReference type="ARBA" id="ARBA00022840"/>
    </source>
</evidence>
<keyword evidence="4" id="KW-0132">Cell division</keyword>
<feature type="region of interest" description="Disordered" evidence="16">
    <location>
        <begin position="37"/>
        <end position="84"/>
    </location>
</feature>
<feature type="coiled-coil region" evidence="15">
    <location>
        <begin position="766"/>
        <end position="793"/>
    </location>
</feature>
<keyword evidence="12" id="KW-0131">Cell cycle</keyword>
<comment type="caution">
    <text evidence="18">The sequence shown here is derived from an EMBL/GenBank/DDBJ whole genome shotgun (WGS) entry which is preliminary data.</text>
</comment>
<feature type="region of interest" description="Disordered" evidence="16">
    <location>
        <begin position="1215"/>
        <end position="1330"/>
    </location>
</feature>
<accession>A0A9P3HKL8</accession>
<dbReference type="SMART" id="SM00129">
    <property type="entry name" value="KISc"/>
    <property type="match status" value="1"/>
</dbReference>
<evidence type="ECO:0000256" key="13">
    <source>
        <dbReference type="ARBA" id="ARBA00034704"/>
    </source>
</evidence>
<dbReference type="PANTHER" id="PTHR47970">
    <property type="entry name" value="KINESIN-LIKE PROTEIN KIF11"/>
    <property type="match status" value="1"/>
</dbReference>
<dbReference type="InterPro" id="IPR047149">
    <property type="entry name" value="KIF11-like"/>
</dbReference>
<feature type="region of interest" description="Disordered" evidence="16">
    <location>
        <begin position="1152"/>
        <end position="1185"/>
    </location>
</feature>
<feature type="compositionally biased region" description="Polar residues" evidence="16">
    <location>
        <begin position="62"/>
        <end position="84"/>
    </location>
</feature>
<evidence type="ECO:0000256" key="16">
    <source>
        <dbReference type="SAM" id="MobiDB-lite"/>
    </source>
</evidence>
<organism evidence="18 19">
    <name type="scientific">Entomortierella parvispora</name>
    <dbReference type="NCBI Taxonomy" id="205924"/>
    <lineage>
        <taxon>Eukaryota</taxon>
        <taxon>Fungi</taxon>
        <taxon>Fungi incertae sedis</taxon>
        <taxon>Mucoromycota</taxon>
        <taxon>Mortierellomycotina</taxon>
        <taxon>Mortierellomycetes</taxon>
        <taxon>Mortierellales</taxon>
        <taxon>Mortierellaceae</taxon>
        <taxon>Entomortierella</taxon>
    </lineage>
</organism>
<dbReference type="CDD" id="cd01364">
    <property type="entry name" value="KISc_BimC_Eg5"/>
    <property type="match status" value="1"/>
</dbReference>
<evidence type="ECO:0000256" key="12">
    <source>
        <dbReference type="ARBA" id="ARBA00023306"/>
    </source>
</evidence>
<dbReference type="EMBL" id="BQFW01000014">
    <property type="protein sequence ID" value="GJJ78123.1"/>
    <property type="molecule type" value="Genomic_DNA"/>
</dbReference>
<feature type="coiled-coil region" evidence="15">
    <location>
        <begin position="603"/>
        <end position="634"/>
    </location>
</feature>
<dbReference type="Proteomes" id="UP000827284">
    <property type="component" value="Unassembled WGS sequence"/>
</dbReference>
<dbReference type="Pfam" id="PF00225">
    <property type="entry name" value="Kinesin"/>
    <property type="match status" value="1"/>
</dbReference>
<feature type="compositionally biased region" description="Gly residues" evidence="16">
    <location>
        <begin position="1321"/>
        <end position="1330"/>
    </location>
</feature>
<dbReference type="InterPro" id="IPR047241">
    <property type="entry name" value="KIF11-like_kin_motor_dom"/>
</dbReference>
<sequence>MFGPKSGSSAARNHITHQKHLGQQLLENDTPTLRRRLSSDSLSSAASGGGGGAGMRLPGGSMNQQYQQSSVKAMTSSTSQQGLVNGNKELNIQVVVRIRDRSEREQKENSPVAVQAHNKKDILVPSALGDRAPSKSYSFDRVFCYSDQEQIYNEIVTPILDEVLTGYNCTIFAYGQTGTGKTYTMEGDLRDNFGECSRDAGIIPRTLYQLFAALERKDTEYTVRVSFLELYNEEIKDLLAPEDDRKAVKIFDNLKKQGPLVQGLEEVAVFNAMQGIEALRRGSAKRTVAATKSNDKSSRSHGIFSVTVHVKETTDDGEELLKIGKLNLVDLAGSENIARSGAEATQAKEAGRINQSLLTLGRVINSLVERSQHIPYRESKLTRLLEDSLGGKTKTCIIATISPARSCLEETISTLNYANRAKNIKNTPEINQKMSKKTLIKEYLLEIDRLKADLNATREKNGVFMTQESYQQLVDENSSRKDMVSEVQKMAEKSAQELSRMEEKFRDTMKLLTTTEVKLSLSNTELEGKKVELQKAQDELEQTKRILEEEMVLRKAHAHTEQHLNSVASGLRSTLSTSVKDIKGLHEKLERKTFVERENRRTIKEFQERLTDLASQVEEKVEDHESKQRKLLESLDGIVDKAFKDTDKELVDTKFYLEAQLADLAETLTRFSLEKSRNVEAITDLKRRFESLHQITVKSLKKEAESAKVNSIECFGQLKKVLEEYSGLAETQHASMVTELLSLAEESRLFSEERANQLSISLASYDEATQREIDFLQEQNHQLRQRLEAQETTSIQQKDALLLELGNSLNRFLKEQTGSLMGHFSDATNSIELVTDRLKNAHVKQQTWASSFNEKEQDHIAQLAKSQAEFQRLGDKGKEALEGKRQDVVKVASDGQSSSLNDIQSMGDHTQGEVENMYTKALGGYQEVTARSENLEKLFTESSDNNATALKDLKLRTDRTIKTFDDKHGPLNDIIYGFKDEVEKFSEESGHDIEQIREQTGEILPQRLKADDSTGRTPRRRQYKFPQTWGRTRPPQELLSEFRERGRVDVYTTAASDTLQDKDDSMADSDGSTQTSSSEPPSEKQGMTTDATLNPFQDPFLEPIVSETPTIPVAAIDATSAMDTSRASSPLVASDIVLDSNTLSESQKCVSSPLAGQSASSGQSNLRRPSPLFAGQDAEKSKEAARPTVLANLAQRGIGGITSINNVSRPVRPSKGVGSIGMFSSIPKRTASDMEGNGGGETSSGASSLSDISNKSHMNPARSATPVHSTHSTSLQTPATGMFSSTPLSGVVFGGTGKSGLTNNGSEGPRKVSRPMPMKRGGAGRGFASR</sequence>
<feature type="region of interest" description="Disordered" evidence="16">
    <location>
        <begin position="1052"/>
        <end position="1097"/>
    </location>
</feature>
<dbReference type="PANTHER" id="PTHR47970:SF12">
    <property type="entry name" value="KINESIN FAMILY MEMBER 11"/>
    <property type="match status" value="1"/>
</dbReference>
<gene>
    <name evidence="18" type="ORF">EMPS_10482</name>
</gene>
<dbReference type="GO" id="GO:0005524">
    <property type="term" value="F:ATP binding"/>
    <property type="evidence" value="ECO:0007669"/>
    <property type="project" value="UniProtKB-UniRule"/>
</dbReference>
<comment type="subcellular location">
    <subcellularLocation>
        <location evidence="1">Cytoplasm</location>
        <location evidence="1">Cytoskeleton</location>
    </subcellularLocation>
</comment>
<feature type="region of interest" description="Disordered" evidence="16">
    <location>
        <begin position="998"/>
        <end position="1036"/>
    </location>
</feature>
<dbReference type="GO" id="GO:0000073">
    <property type="term" value="P:initial mitotic spindle pole body separation"/>
    <property type="evidence" value="ECO:0007669"/>
    <property type="project" value="TreeGrafter"/>
</dbReference>
<keyword evidence="3" id="KW-0597">Phosphoprotein</keyword>
<evidence type="ECO:0000313" key="19">
    <source>
        <dbReference type="Proteomes" id="UP000827284"/>
    </source>
</evidence>
<dbReference type="InterPro" id="IPR001752">
    <property type="entry name" value="Kinesin_motor_dom"/>
</dbReference>
<evidence type="ECO:0000256" key="1">
    <source>
        <dbReference type="ARBA" id="ARBA00004245"/>
    </source>
</evidence>
<dbReference type="InterPro" id="IPR019821">
    <property type="entry name" value="Kinesin_motor_CS"/>
</dbReference>
<dbReference type="InterPro" id="IPR036961">
    <property type="entry name" value="Kinesin_motor_dom_sf"/>
</dbReference>
<feature type="compositionally biased region" description="Polar residues" evidence="16">
    <location>
        <begin position="1243"/>
        <end position="1257"/>
    </location>
</feature>